<feature type="region of interest" description="Disordered" evidence="1">
    <location>
        <begin position="366"/>
        <end position="401"/>
    </location>
</feature>
<feature type="compositionally biased region" description="Acidic residues" evidence="1">
    <location>
        <begin position="369"/>
        <end position="381"/>
    </location>
</feature>
<gene>
    <name evidence="4" type="ORF">PG993_012613</name>
</gene>
<feature type="chain" id="PRO_5047324893" description="DUF7136 domain-containing protein" evidence="2">
    <location>
        <begin position="28"/>
        <end position="422"/>
    </location>
</feature>
<feature type="domain" description="DUF7136" evidence="3">
    <location>
        <begin position="42"/>
        <end position="183"/>
    </location>
</feature>
<accession>A0ABR1S482</accession>
<evidence type="ECO:0000259" key="3">
    <source>
        <dbReference type="Pfam" id="PF23584"/>
    </source>
</evidence>
<keyword evidence="2" id="KW-0732">Signal</keyword>
<comment type="caution">
    <text evidence="4">The sequence shown here is derived from an EMBL/GenBank/DDBJ whole genome shotgun (WGS) entry which is preliminary data.</text>
</comment>
<evidence type="ECO:0000256" key="2">
    <source>
        <dbReference type="SAM" id="SignalP"/>
    </source>
</evidence>
<proteinExistence type="predicted"/>
<feature type="signal peptide" evidence="2">
    <location>
        <begin position="1"/>
        <end position="27"/>
    </location>
</feature>
<dbReference type="Proteomes" id="UP001444661">
    <property type="component" value="Unassembled WGS sequence"/>
</dbReference>
<organism evidence="4 5">
    <name type="scientific">Apiospora rasikravindrae</name>
    <dbReference type="NCBI Taxonomy" id="990691"/>
    <lineage>
        <taxon>Eukaryota</taxon>
        <taxon>Fungi</taxon>
        <taxon>Dikarya</taxon>
        <taxon>Ascomycota</taxon>
        <taxon>Pezizomycotina</taxon>
        <taxon>Sordariomycetes</taxon>
        <taxon>Xylariomycetidae</taxon>
        <taxon>Amphisphaeriales</taxon>
        <taxon>Apiosporaceae</taxon>
        <taxon>Apiospora</taxon>
    </lineage>
</organism>
<evidence type="ECO:0000313" key="4">
    <source>
        <dbReference type="EMBL" id="KAK8024547.1"/>
    </source>
</evidence>
<name>A0ABR1S482_9PEZI</name>
<keyword evidence="5" id="KW-1185">Reference proteome</keyword>
<feature type="region of interest" description="Disordered" evidence="1">
    <location>
        <begin position="188"/>
        <end position="221"/>
    </location>
</feature>
<dbReference type="EMBL" id="JAQQWK010000011">
    <property type="protein sequence ID" value="KAK8024547.1"/>
    <property type="molecule type" value="Genomic_DNA"/>
</dbReference>
<evidence type="ECO:0000256" key="1">
    <source>
        <dbReference type="SAM" id="MobiDB-lite"/>
    </source>
</evidence>
<dbReference type="InterPro" id="IPR055560">
    <property type="entry name" value="DUF7136"/>
</dbReference>
<dbReference type="Pfam" id="PF23584">
    <property type="entry name" value="DUF7136"/>
    <property type="match status" value="1"/>
</dbReference>
<sequence>MTPVFAHWAWLFPHLLLLVQLLQCVVGATATAAGVPPSSLGNTIEADLIFPHEGGRYTNSPNGIPVVIGIQNADAASRFGFKLRWQLLEAPTRRGEVSVMVGGGPYPSLRSGDTRTDVNATAPASFPWATTAKITGQLSPGNYTLQWNLGVVPYCEFGEQTAKYEYGHEVTRGTIRFSIVDDAAVSPPRSLLSTNGDGRDGSEVPPGRKRNGTENVSDGNDNCANLMGVVSYVSTAPWSRAAETQRWPGDPRWSRVLNATTGVCAVTASPTFTPGPFDGVAVAGDADDDADGVVDAKSDAEDDVEIVINAEGYVKAVAEFDDGIDVDGDVDTIAQYDDIKTSAEYDDDFNVEDDVDTSAEYDDHIDVNINDDDHTDPDGGEEAYGQQQHASHGDGVSDSTGCCQQCRNRGPDGPCHATTWIC</sequence>
<reference evidence="4 5" key="1">
    <citation type="submission" date="2023-01" db="EMBL/GenBank/DDBJ databases">
        <title>Analysis of 21 Apiospora genomes using comparative genomics revels a genus with tremendous synthesis potential of carbohydrate active enzymes and secondary metabolites.</title>
        <authorList>
            <person name="Sorensen T."/>
        </authorList>
    </citation>
    <scope>NUCLEOTIDE SEQUENCE [LARGE SCALE GENOMIC DNA]</scope>
    <source>
        <strain evidence="4 5">CBS 33761</strain>
    </source>
</reference>
<evidence type="ECO:0000313" key="5">
    <source>
        <dbReference type="Proteomes" id="UP001444661"/>
    </source>
</evidence>
<protein>
    <recommendedName>
        <fullName evidence="3">DUF7136 domain-containing protein</fullName>
    </recommendedName>
</protein>